<reference evidence="2 3" key="1">
    <citation type="submission" date="2013-08" db="EMBL/GenBank/DDBJ databases">
        <authorList>
            <person name="Durkin A.S."/>
            <person name="Haft D.R."/>
            <person name="McCorrison J."/>
            <person name="Torralba M."/>
            <person name="Gillis M."/>
            <person name="Haft D.H."/>
            <person name="Methe B."/>
            <person name="Sutton G."/>
            <person name="Nelson K.E."/>
        </authorList>
    </citation>
    <scope>NUCLEOTIDE SEQUENCE [LARGE SCALE GENOMIC DNA]</scope>
    <source>
        <strain evidence="2 3">F0068</strain>
    </source>
</reference>
<accession>U2MIL3</accession>
<feature type="compositionally biased region" description="Basic and acidic residues" evidence="1">
    <location>
        <begin position="29"/>
        <end position="40"/>
    </location>
</feature>
<protein>
    <submittedName>
        <fullName evidence="2">Uncharacterized protein</fullName>
    </submittedName>
</protein>
<sequence>MSSQQDKSLTTADDRIQLLDTIKEMVKTEVDKRISEKPCTEEGNNPHPEKPPPPKPRERSLSWQGIRDFIYELLF</sequence>
<dbReference type="PATRIC" id="fig|1081904.3.peg.1937"/>
<dbReference type="EMBL" id="AWET01000044">
    <property type="protein sequence ID" value="ERJ99073.1"/>
    <property type="molecule type" value="Genomic_DNA"/>
</dbReference>
<dbReference type="Proteomes" id="UP000016600">
    <property type="component" value="Unassembled WGS sequence"/>
</dbReference>
<feature type="region of interest" description="Disordered" evidence="1">
    <location>
        <begin position="29"/>
        <end position="62"/>
    </location>
</feature>
<evidence type="ECO:0000256" key="1">
    <source>
        <dbReference type="SAM" id="MobiDB-lite"/>
    </source>
</evidence>
<evidence type="ECO:0000313" key="2">
    <source>
        <dbReference type="EMBL" id="ERJ99073.1"/>
    </source>
</evidence>
<name>U2MIL3_9BACT</name>
<organism evidence="2 3">
    <name type="scientific">Hoylesella pleuritidis F0068</name>
    <dbReference type="NCBI Taxonomy" id="1081904"/>
    <lineage>
        <taxon>Bacteria</taxon>
        <taxon>Pseudomonadati</taxon>
        <taxon>Bacteroidota</taxon>
        <taxon>Bacteroidia</taxon>
        <taxon>Bacteroidales</taxon>
        <taxon>Prevotellaceae</taxon>
        <taxon>Hoylesella</taxon>
    </lineage>
</organism>
<evidence type="ECO:0000313" key="3">
    <source>
        <dbReference type="Proteomes" id="UP000016600"/>
    </source>
</evidence>
<proteinExistence type="predicted"/>
<comment type="caution">
    <text evidence="2">The sequence shown here is derived from an EMBL/GenBank/DDBJ whole genome shotgun (WGS) entry which is preliminary data.</text>
</comment>
<gene>
    <name evidence="2" type="ORF">HMPREF1218_1160</name>
</gene>
<dbReference type="AlphaFoldDB" id="U2MIL3"/>
<keyword evidence="3" id="KW-1185">Reference proteome</keyword>
<feature type="compositionally biased region" description="Basic and acidic residues" evidence="1">
    <location>
        <begin position="47"/>
        <end position="60"/>
    </location>
</feature>